<dbReference type="Pfam" id="PF02826">
    <property type="entry name" value="2-Hacid_dh_C"/>
    <property type="match status" value="1"/>
</dbReference>
<protein>
    <recommendedName>
        <fullName evidence="3">D-isomer specific 2-hydroxyacid dehydrogenase NAD-binding domain-containing protein</fullName>
    </recommendedName>
</protein>
<dbReference type="PANTHER" id="PTHR43333">
    <property type="entry name" value="2-HACID_DH_C DOMAIN-CONTAINING PROTEIN"/>
    <property type="match status" value="1"/>
</dbReference>
<dbReference type="FunFam" id="3.40.50.720:FF:000363">
    <property type="entry name" value="D-isomer specific 2-hydroxyacid dehydrogenase"/>
    <property type="match status" value="1"/>
</dbReference>
<evidence type="ECO:0000313" key="4">
    <source>
        <dbReference type="EMBL" id="CAE2228067.1"/>
    </source>
</evidence>
<dbReference type="PANTHER" id="PTHR43333:SF1">
    <property type="entry name" value="D-ISOMER SPECIFIC 2-HYDROXYACID DEHYDROGENASE NAD-BINDING DOMAIN-CONTAINING PROTEIN"/>
    <property type="match status" value="1"/>
</dbReference>
<dbReference type="InterPro" id="IPR036291">
    <property type="entry name" value="NAD(P)-bd_dom_sf"/>
</dbReference>
<dbReference type="GO" id="GO:0016491">
    <property type="term" value="F:oxidoreductase activity"/>
    <property type="evidence" value="ECO:0007669"/>
    <property type="project" value="UniProtKB-KW"/>
</dbReference>
<gene>
    <name evidence="4" type="ORF">VSP0166_LOCUS11952</name>
</gene>
<organism evidence="4">
    <name type="scientific">Vannella robusta</name>
    <dbReference type="NCBI Taxonomy" id="1487602"/>
    <lineage>
        <taxon>Eukaryota</taxon>
        <taxon>Amoebozoa</taxon>
        <taxon>Discosea</taxon>
        <taxon>Flabellinia</taxon>
        <taxon>Vannellidae</taxon>
        <taxon>Vannella</taxon>
    </lineage>
</organism>
<dbReference type="GO" id="GO:0051287">
    <property type="term" value="F:NAD binding"/>
    <property type="evidence" value="ECO:0007669"/>
    <property type="project" value="InterPro"/>
</dbReference>
<evidence type="ECO:0000259" key="3">
    <source>
        <dbReference type="Pfam" id="PF02826"/>
    </source>
</evidence>
<dbReference type="SUPFAM" id="SSF51735">
    <property type="entry name" value="NAD(P)-binding Rossmann-fold domains"/>
    <property type="match status" value="1"/>
</dbReference>
<dbReference type="AlphaFoldDB" id="A0A7S4MKE4"/>
<dbReference type="EMBL" id="HBKP01016861">
    <property type="protein sequence ID" value="CAE2228067.1"/>
    <property type="molecule type" value="Transcribed_RNA"/>
</dbReference>
<evidence type="ECO:0000256" key="1">
    <source>
        <dbReference type="ARBA" id="ARBA00023002"/>
    </source>
</evidence>
<keyword evidence="1" id="KW-0560">Oxidoreductase</keyword>
<accession>A0A7S4MKE4</accession>
<sequence length="351" mass="38964">VMSSFLRGPIVVLSVIDGLADSIASFTNTLEPRPSLVIPEPCLVTKIMKEQEVQAKLPDSLQNAEFFVADPDLFAKILPQVQVPNIKWIHSTWAGPDKLIKLMKEGNSGLSISQYPILTRSAPTTSPMGWDLAEWTIGQIISKERNFAQSYEDQKRSCWNKEPVLNYRSLRDLTLGVMGIGTIGSCIVRVASNLNMNVLGLCRSRASTHQDCPADKFYITEELPEFFSSCDYVVNALPSTKETRNLLDGDVFKHCKSGCVFMNVGRGDICTEETLLKALHNEWIQGAVLDVLPTEPLPEDSPLWKHPAVTITPHVGGVSFPSTVLTSFIEEYKHIAKGETPPTAVNWENEY</sequence>
<evidence type="ECO:0000256" key="2">
    <source>
        <dbReference type="ARBA" id="ARBA00023027"/>
    </source>
</evidence>
<name>A0A7S4MKE4_9EUKA</name>
<dbReference type="InterPro" id="IPR006140">
    <property type="entry name" value="D-isomer_DH_NAD-bd"/>
</dbReference>
<reference evidence="4" key="1">
    <citation type="submission" date="2021-01" db="EMBL/GenBank/DDBJ databases">
        <authorList>
            <person name="Corre E."/>
            <person name="Pelletier E."/>
            <person name="Niang G."/>
            <person name="Scheremetjew M."/>
            <person name="Finn R."/>
            <person name="Kale V."/>
            <person name="Holt S."/>
            <person name="Cochrane G."/>
            <person name="Meng A."/>
            <person name="Brown T."/>
            <person name="Cohen L."/>
        </authorList>
    </citation>
    <scope>NUCLEOTIDE SEQUENCE</scope>
    <source>
        <strain evidence="4">DIVA3 518/3/11/1/6</strain>
    </source>
</reference>
<feature type="domain" description="D-isomer specific 2-hydroxyacid dehydrogenase NAD-binding" evidence="3">
    <location>
        <begin position="138"/>
        <end position="316"/>
    </location>
</feature>
<dbReference type="Gene3D" id="3.40.50.720">
    <property type="entry name" value="NAD(P)-binding Rossmann-like Domain"/>
    <property type="match status" value="2"/>
</dbReference>
<proteinExistence type="predicted"/>
<keyword evidence="2" id="KW-0520">NAD</keyword>
<feature type="non-terminal residue" evidence="4">
    <location>
        <position position="1"/>
    </location>
</feature>